<reference evidence="7 8" key="1">
    <citation type="submission" date="2021-09" db="EMBL/GenBank/DDBJ databases">
        <title>Genomic insights and catalytic innovation underlie evolution of tropane alkaloids biosynthesis.</title>
        <authorList>
            <person name="Wang Y.-J."/>
            <person name="Tian T."/>
            <person name="Huang J.-P."/>
            <person name="Huang S.-X."/>
        </authorList>
    </citation>
    <scope>NUCLEOTIDE SEQUENCE [LARGE SCALE GENOMIC DNA]</scope>
    <source>
        <strain evidence="7">KIB-2018</strain>
        <tissue evidence="7">Leaf</tissue>
    </source>
</reference>
<dbReference type="Proteomes" id="UP001159364">
    <property type="component" value="Linkage Group LG11"/>
</dbReference>
<dbReference type="SUPFAM" id="SSF51197">
    <property type="entry name" value="Clavaminate synthase-like"/>
    <property type="match status" value="1"/>
</dbReference>
<keyword evidence="3 5" id="KW-0560">Oxidoreductase</keyword>
<evidence type="ECO:0000256" key="3">
    <source>
        <dbReference type="ARBA" id="ARBA00023002"/>
    </source>
</evidence>
<dbReference type="Pfam" id="PF14226">
    <property type="entry name" value="DIOX_N"/>
    <property type="match status" value="1"/>
</dbReference>
<evidence type="ECO:0000256" key="1">
    <source>
        <dbReference type="ARBA" id="ARBA00008056"/>
    </source>
</evidence>
<protein>
    <recommendedName>
        <fullName evidence="6">Fe2OG dioxygenase domain-containing protein</fullName>
    </recommendedName>
</protein>
<dbReference type="EMBL" id="JAIWQS010000011">
    <property type="protein sequence ID" value="KAJ8750795.1"/>
    <property type="molecule type" value="Genomic_DNA"/>
</dbReference>
<dbReference type="PROSITE" id="PS51471">
    <property type="entry name" value="FE2OG_OXY"/>
    <property type="match status" value="1"/>
</dbReference>
<dbReference type="AlphaFoldDB" id="A0AAV8SFU0"/>
<dbReference type="InterPro" id="IPR005123">
    <property type="entry name" value="Oxoglu/Fe-dep_dioxygenase_dom"/>
</dbReference>
<evidence type="ECO:0000313" key="8">
    <source>
        <dbReference type="Proteomes" id="UP001159364"/>
    </source>
</evidence>
<accession>A0AAV8SFU0</accession>
<dbReference type="InterPro" id="IPR027443">
    <property type="entry name" value="IPNS-like_sf"/>
</dbReference>
<dbReference type="Pfam" id="PF03171">
    <property type="entry name" value="2OG-FeII_Oxy"/>
    <property type="match status" value="1"/>
</dbReference>
<evidence type="ECO:0000256" key="2">
    <source>
        <dbReference type="ARBA" id="ARBA00022723"/>
    </source>
</evidence>
<evidence type="ECO:0000256" key="5">
    <source>
        <dbReference type="RuleBase" id="RU003682"/>
    </source>
</evidence>
<organism evidence="7 8">
    <name type="scientific">Erythroxylum novogranatense</name>
    <dbReference type="NCBI Taxonomy" id="1862640"/>
    <lineage>
        <taxon>Eukaryota</taxon>
        <taxon>Viridiplantae</taxon>
        <taxon>Streptophyta</taxon>
        <taxon>Embryophyta</taxon>
        <taxon>Tracheophyta</taxon>
        <taxon>Spermatophyta</taxon>
        <taxon>Magnoliopsida</taxon>
        <taxon>eudicotyledons</taxon>
        <taxon>Gunneridae</taxon>
        <taxon>Pentapetalae</taxon>
        <taxon>rosids</taxon>
        <taxon>fabids</taxon>
        <taxon>Malpighiales</taxon>
        <taxon>Erythroxylaceae</taxon>
        <taxon>Erythroxylum</taxon>
    </lineage>
</organism>
<keyword evidence="2 5" id="KW-0479">Metal-binding</keyword>
<dbReference type="PANTHER" id="PTHR10209:SF867">
    <property type="entry name" value="2-OXOGLUTARATE (2OG) AND FE(II)-DEPENDENT OXYGENASE SUPERFAMILY PROTEIN"/>
    <property type="match status" value="1"/>
</dbReference>
<comment type="caution">
    <text evidence="7">The sequence shown here is derived from an EMBL/GenBank/DDBJ whole genome shotgun (WGS) entry which is preliminary data.</text>
</comment>
<dbReference type="GO" id="GO:0051213">
    <property type="term" value="F:dioxygenase activity"/>
    <property type="evidence" value="ECO:0007669"/>
    <property type="project" value="UniProtKB-ARBA"/>
</dbReference>
<sequence>MANNSDGMQGTGTNNVSVLNFIDISSPDVQQSVSLLKQACLDCGFFYVVNHGISQEFMDEVFAESRKFFELPLAEKMKFLRNEKNRGYTPVLDERLDADNQVHGDYKEGYYIGVEVPEGDSDADKPFYGPNRWPSADLLPGWRETMEQFHRKALEVARAVARIIALALELEADFFDKPAMLGQPIAIMRLLHYEGRISDPLNGIYGAGAHSDYGLITLLATDDVYGLQICKDKDAQPQIWEYIAPVKGAFVVNLGDMLERLSNCIFKSTLHRVLGNGQDRYSIAFFAEPSHDCLVECLPTCKSEDNPPKFPPIKYSTYLSQRYKDTHTELNAYKSYQPLAAKKSTRG</sequence>
<dbReference type="FunFam" id="2.60.120.330:FF:000006">
    <property type="entry name" value="2-oxoglutarate-Fe(II) type oxidoreductase hxnY"/>
    <property type="match status" value="1"/>
</dbReference>
<evidence type="ECO:0000256" key="4">
    <source>
        <dbReference type="ARBA" id="ARBA00023004"/>
    </source>
</evidence>
<evidence type="ECO:0000313" key="7">
    <source>
        <dbReference type="EMBL" id="KAJ8750795.1"/>
    </source>
</evidence>
<feature type="domain" description="Fe2OG dioxygenase" evidence="6">
    <location>
        <begin position="184"/>
        <end position="289"/>
    </location>
</feature>
<comment type="similarity">
    <text evidence="1 5">Belongs to the iron/ascorbate-dependent oxidoreductase family.</text>
</comment>
<keyword evidence="8" id="KW-1185">Reference proteome</keyword>
<keyword evidence="4 5" id="KW-0408">Iron</keyword>
<dbReference type="Gene3D" id="2.60.120.330">
    <property type="entry name" value="B-lactam Antibiotic, Isopenicillin N Synthase, Chain"/>
    <property type="match status" value="1"/>
</dbReference>
<name>A0AAV8SFU0_9ROSI</name>
<dbReference type="InterPro" id="IPR044861">
    <property type="entry name" value="IPNS-like_FE2OG_OXY"/>
</dbReference>
<dbReference type="GO" id="GO:0046872">
    <property type="term" value="F:metal ion binding"/>
    <property type="evidence" value="ECO:0007669"/>
    <property type="project" value="UniProtKB-KW"/>
</dbReference>
<proteinExistence type="inferred from homology"/>
<dbReference type="PRINTS" id="PR00682">
    <property type="entry name" value="IPNSYNTHASE"/>
</dbReference>
<evidence type="ECO:0000259" key="6">
    <source>
        <dbReference type="PROSITE" id="PS51471"/>
    </source>
</evidence>
<gene>
    <name evidence="7" type="ORF">K2173_015976</name>
</gene>
<dbReference type="PANTHER" id="PTHR10209">
    <property type="entry name" value="OXIDOREDUCTASE, 2OG-FE II OXYGENASE FAMILY PROTEIN"/>
    <property type="match status" value="1"/>
</dbReference>
<dbReference type="InterPro" id="IPR026992">
    <property type="entry name" value="DIOX_N"/>
</dbReference>